<dbReference type="CDD" id="cd02042">
    <property type="entry name" value="ParAB_family"/>
    <property type="match status" value="1"/>
</dbReference>
<proteinExistence type="predicted"/>
<sequence>MSVQKLSRVIALFNQSGGVGKTSLAMNIAYHIQERKRRVLLVDMDPQGSLTTFMGKDPTALKQTVYESILQSKPLPIHSNIHGIDLTPANISLSAAELELVVADMRDTRLKEALEPVLEQYDFILIDCPPSLGLLSYISLVASTHVLVPIQTQYKAFCGTELLLSTVARVRSRPNRQLQIAGFIPTMYDGRNIQDARTLEAIQEQLQKVGVVYPAIPRSTAFADASEDHVPLALYQRKNPAVSILKKIATSLEKLA</sequence>
<reference evidence="2 3" key="1">
    <citation type="submission" date="2024-09" db="EMBL/GenBank/DDBJ databases">
        <title>Floridaenema gen nov. (Aerosakkonemataceae, Aerosakkonematales ord. nov., Cyanobacteria) from benthic tropical and subtropical fresh waters, with the description of four new species.</title>
        <authorList>
            <person name="Moretto J.A."/>
            <person name="Berthold D.E."/>
            <person name="Lefler F.W."/>
            <person name="Huang I.-S."/>
            <person name="Laughinghouse H. IV."/>
        </authorList>
    </citation>
    <scope>NUCLEOTIDE SEQUENCE [LARGE SCALE GENOMIC DNA]</scope>
    <source>
        <strain evidence="2 3">BLCC-F167</strain>
    </source>
</reference>
<gene>
    <name evidence="2" type="ORF">ACE1CA_21890</name>
</gene>
<keyword evidence="3" id="KW-1185">Reference proteome</keyword>
<dbReference type="InterPro" id="IPR027417">
    <property type="entry name" value="P-loop_NTPase"/>
</dbReference>
<name>A0ABV4WQ09_9CYAN</name>
<dbReference type="Gene3D" id="3.40.50.300">
    <property type="entry name" value="P-loop containing nucleotide triphosphate hydrolases"/>
    <property type="match status" value="1"/>
</dbReference>
<dbReference type="EMBL" id="JBHFNT010000200">
    <property type="protein sequence ID" value="MFB2837186.1"/>
    <property type="molecule type" value="Genomic_DNA"/>
</dbReference>
<comment type="caution">
    <text evidence="2">The sequence shown here is derived from an EMBL/GenBank/DDBJ whole genome shotgun (WGS) entry which is preliminary data.</text>
</comment>
<evidence type="ECO:0000259" key="1">
    <source>
        <dbReference type="Pfam" id="PF13614"/>
    </source>
</evidence>
<organism evidence="2 3">
    <name type="scientific">Floridaenema evergladense BLCC-F167</name>
    <dbReference type="NCBI Taxonomy" id="3153639"/>
    <lineage>
        <taxon>Bacteria</taxon>
        <taxon>Bacillati</taxon>
        <taxon>Cyanobacteriota</taxon>
        <taxon>Cyanophyceae</taxon>
        <taxon>Oscillatoriophycideae</taxon>
        <taxon>Aerosakkonematales</taxon>
        <taxon>Aerosakkonemataceae</taxon>
        <taxon>Floridanema</taxon>
        <taxon>Floridanema evergladense</taxon>
    </lineage>
</organism>
<evidence type="ECO:0000313" key="2">
    <source>
        <dbReference type="EMBL" id="MFB2837186.1"/>
    </source>
</evidence>
<dbReference type="PANTHER" id="PTHR13696:SF52">
    <property type="entry name" value="PARA FAMILY PROTEIN CT_582"/>
    <property type="match status" value="1"/>
</dbReference>
<feature type="domain" description="AAA" evidence="1">
    <location>
        <begin position="8"/>
        <end position="180"/>
    </location>
</feature>
<dbReference type="PANTHER" id="PTHR13696">
    <property type="entry name" value="P-LOOP CONTAINING NUCLEOSIDE TRIPHOSPHATE HYDROLASE"/>
    <property type="match status" value="1"/>
</dbReference>
<dbReference type="InterPro" id="IPR025669">
    <property type="entry name" value="AAA_dom"/>
</dbReference>
<evidence type="ECO:0000313" key="3">
    <source>
        <dbReference type="Proteomes" id="UP001576780"/>
    </source>
</evidence>
<dbReference type="Proteomes" id="UP001576780">
    <property type="component" value="Unassembled WGS sequence"/>
</dbReference>
<protein>
    <submittedName>
        <fullName evidence="2">ParA family protein</fullName>
    </submittedName>
</protein>
<dbReference type="Pfam" id="PF13614">
    <property type="entry name" value="AAA_31"/>
    <property type="match status" value="1"/>
</dbReference>
<dbReference type="InterPro" id="IPR050678">
    <property type="entry name" value="DNA_Partitioning_ATPase"/>
</dbReference>
<dbReference type="SUPFAM" id="SSF52540">
    <property type="entry name" value="P-loop containing nucleoside triphosphate hydrolases"/>
    <property type="match status" value="1"/>
</dbReference>
<accession>A0ABV4WQ09</accession>
<dbReference type="RefSeq" id="WP_413269308.1">
    <property type="nucleotide sequence ID" value="NZ_JBHFNT010000200.1"/>
</dbReference>